<keyword evidence="3" id="KW-1185">Reference proteome</keyword>
<reference evidence="3" key="1">
    <citation type="submission" date="2013-01" db="EMBL/GenBank/DDBJ databases">
        <title>Draft Genome Sequence of a Mulberry Tree, Morus notabilis C.K. Schneid.</title>
        <authorList>
            <person name="He N."/>
            <person name="Zhao S."/>
        </authorList>
    </citation>
    <scope>NUCLEOTIDE SEQUENCE</scope>
</reference>
<dbReference type="EMBL" id="KE345823">
    <property type="protein sequence ID" value="EXC17818.1"/>
    <property type="molecule type" value="Genomic_DNA"/>
</dbReference>
<evidence type="ECO:0000313" key="2">
    <source>
        <dbReference type="EMBL" id="EXC17818.1"/>
    </source>
</evidence>
<feature type="compositionally biased region" description="Low complexity" evidence="1">
    <location>
        <begin position="93"/>
        <end position="102"/>
    </location>
</feature>
<feature type="compositionally biased region" description="Basic residues" evidence="1">
    <location>
        <begin position="107"/>
        <end position="118"/>
    </location>
</feature>
<protein>
    <submittedName>
        <fullName evidence="2">Uncharacterized protein</fullName>
    </submittedName>
</protein>
<gene>
    <name evidence="2" type="ORF">L484_023172</name>
</gene>
<feature type="compositionally biased region" description="Basic and acidic residues" evidence="1">
    <location>
        <begin position="133"/>
        <end position="144"/>
    </location>
</feature>
<proteinExistence type="predicted"/>
<dbReference type="AlphaFoldDB" id="W9RYP1"/>
<evidence type="ECO:0000256" key="1">
    <source>
        <dbReference type="SAM" id="MobiDB-lite"/>
    </source>
</evidence>
<sequence>MTASQSQPSSDLYSASQTGIWQYKTGCDGYCSPELNDKEKLCTEKCQYHWLLENSKAVVKWVADRRAGPILSTCKENEKQRSVAISQIPPNPRANSISAEISESSKKRQASRRPKTPARKTITLLLGSSIGRQRNDSPVRDPRSNLRPKAHR</sequence>
<feature type="region of interest" description="Disordered" evidence="1">
    <location>
        <begin position="76"/>
        <end position="152"/>
    </location>
</feature>
<name>W9RYP1_9ROSA</name>
<accession>W9RYP1</accession>
<dbReference type="Proteomes" id="UP000030645">
    <property type="component" value="Unassembled WGS sequence"/>
</dbReference>
<organism evidence="2 3">
    <name type="scientific">Morus notabilis</name>
    <dbReference type="NCBI Taxonomy" id="981085"/>
    <lineage>
        <taxon>Eukaryota</taxon>
        <taxon>Viridiplantae</taxon>
        <taxon>Streptophyta</taxon>
        <taxon>Embryophyta</taxon>
        <taxon>Tracheophyta</taxon>
        <taxon>Spermatophyta</taxon>
        <taxon>Magnoliopsida</taxon>
        <taxon>eudicotyledons</taxon>
        <taxon>Gunneridae</taxon>
        <taxon>Pentapetalae</taxon>
        <taxon>rosids</taxon>
        <taxon>fabids</taxon>
        <taxon>Rosales</taxon>
        <taxon>Moraceae</taxon>
        <taxon>Moreae</taxon>
        <taxon>Morus</taxon>
    </lineage>
</organism>
<evidence type="ECO:0000313" key="3">
    <source>
        <dbReference type="Proteomes" id="UP000030645"/>
    </source>
</evidence>